<accession>A0A015JSE8</accession>
<evidence type="ECO:0000256" key="1">
    <source>
        <dbReference type="ARBA" id="ARBA00001971"/>
    </source>
</evidence>
<name>A0A015JSE8_RHIIW</name>
<dbReference type="GO" id="GO:0004497">
    <property type="term" value="F:monooxygenase activity"/>
    <property type="evidence" value="ECO:0007669"/>
    <property type="project" value="UniProtKB-KW"/>
</dbReference>
<dbReference type="PRINTS" id="PR00385">
    <property type="entry name" value="P450"/>
</dbReference>
<dbReference type="GO" id="GO:0005506">
    <property type="term" value="F:iron ion binding"/>
    <property type="evidence" value="ECO:0007669"/>
    <property type="project" value="InterPro"/>
</dbReference>
<dbReference type="Pfam" id="PF00067">
    <property type="entry name" value="p450"/>
    <property type="match status" value="1"/>
</dbReference>
<feature type="transmembrane region" description="Helical" evidence="7">
    <location>
        <begin position="7"/>
        <end position="31"/>
    </location>
</feature>
<dbReference type="PROSITE" id="PS00086">
    <property type="entry name" value="CYTOCHROME_P450"/>
    <property type="match status" value="1"/>
</dbReference>
<dbReference type="PRINTS" id="PR00463">
    <property type="entry name" value="EP450I"/>
</dbReference>
<organism evidence="8 9">
    <name type="scientific">Rhizophagus irregularis (strain DAOM 197198w)</name>
    <name type="common">Glomus intraradices</name>
    <dbReference type="NCBI Taxonomy" id="1432141"/>
    <lineage>
        <taxon>Eukaryota</taxon>
        <taxon>Fungi</taxon>
        <taxon>Fungi incertae sedis</taxon>
        <taxon>Mucoromycota</taxon>
        <taxon>Glomeromycotina</taxon>
        <taxon>Glomeromycetes</taxon>
        <taxon>Glomerales</taxon>
        <taxon>Glomeraceae</taxon>
        <taxon>Rhizophagus</taxon>
    </lineage>
</organism>
<feature type="binding site" description="axial binding residue" evidence="5">
    <location>
        <position position="487"/>
    </location>
    <ligand>
        <name>heme</name>
        <dbReference type="ChEBI" id="CHEBI:30413"/>
    </ligand>
    <ligandPart>
        <name>Fe</name>
        <dbReference type="ChEBI" id="CHEBI:18248"/>
    </ligandPart>
</feature>
<keyword evidence="6" id="KW-0560">Oxidoreductase</keyword>
<dbReference type="STRING" id="1432141.A0A015JSE8"/>
<evidence type="ECO:0000256" key="3">
    <source>
        <dbReference type="ARBA" id="ARBA00022723"/>
    </source>
</evidence>
<protein>
    <submittedName>
        <fullName evidence="8">C-22 sterol desaturase</fullName>
    </submittedName>
</protein>
<comment type="cofactor">
    <cofactor evidence="1 5">
        <name>heme</name>
        <dbReference type="ChEBI" id="CHEBI:30413"/>
    </cofactor>
</comment>
<keyword evidence="7" id="KW-0472">Membrane</keyword>
<comment type="caution">
    <text evidence="8">The sequence shown here is derived from an EMBL/GenBank/DDBJ whole genome shotgun (WGS) entry which is preliminary data.</text>
</comment>
<evidence type="ECO:0000256" key="7">
    <source>
        <dbReference type="SAM" id="Phobius"/>
    </source>
</evidence>
<evidence type="ECO:0000256" key="6">
    <source>
        <dbReference type="RuleBase" id="RU000461"/>
    </source>
</evidence>
<keyword evidence="9" id="KW-1185">Reference proteome</keyword>
<comment type="similarity">
    <text evidence="2 6">Belongs to the cytochrome P450 family.</text>
</comment>
<dbReference type="PANTHER" id="PTHR24305">
    <property type="entry name" value="CYTOCHROME P450"/>
    <property type="match status" value="1"/>
</dbReference>
<evidence type="ECO:0000256" key="4">
    <source>
        <dbReference type="ARBA" id="ARBA00023004"/>
    </source>
</evidence>
<dbReference type="Proteomes" id="UP000022910">
    <property type="component" value="Unassembled WGS sequence"/>
</dbReference>
<dbReference type="EMBL" id="JEMT01027143">
    <property type="protein sequence ID" value="EXX57969.1"/>
    <property type="molecule type" value="Genomic_DNA"/>
</dbReference>
<keyword evidence="3 5" id="KW-0479">Metal-binding</keyword>
<dbReference type="InterPro" id="IPR036396">
    <property type="entry name" value="Cyt_P450_sf"/>
</dbReference>
<keyword evidence="4 5" id="KW-0408">Iron</keyword>
<keyword evidence="7" id="KW-1133">Transmembrane helix</keyword>
<dbReference type="CDD" id="cd00302">
    <property type="entry name" value="cytochrome_P450"/>
    <property type="match status" value="1"/>
</dbReference>
<dbReference type="Gene3D" id="1.10.630.10">
    <property type="entry name" value="Cytochrome P450"/>
    <property type="match status" value="1"/>
</dbReference>
<gene>
    <name evidence="8" type="ORF">RirG_202170</name>
</gene>
<dbReference type="PANTHER" id="PTHR24305:SF166">
    <property type="entry name" value="CYTOCHROME P450 12A4, MITOCHONDRIAL-RELATED"/>
    <property type="match status" value="1"/>
</dbReference>
<dbReference type="GO" id="GO:0016705">
    <property type="term" value="F:oxidoreductase activity, acting on paired donors, with incorporation or reduction of molecular oxygen"/>
    <property type="evidence" value="ECO:0007669"/>
    <property type="project" value="InterPro"/>
</dbReference>
<proteinExistence type="inferred from homology"/>
<dbReference type="InterPro" id="IPR002401">
    <property type="entry name" value="Cyt_P450_E_grp-I"/>
</dbReference>
<dbReference type="SUPFAM" id="SSF48264">
    <property type="entry name" value="Cytochrome P450"/>
    <property type="match status" value="1"/>
</dbReference>
<sequence length="541" mass="63995">MIITIPFSFGFFDVFSFLLVCIIFYVARYYYNYFIRPNPLPGPFPLPILGNVHQKRGFEFNEWLMLMHKKYGDMFEINMAGKRLIVLCSIDLIENMNISSTKTKYPFRNIHFEGSAEYGLQGLASNNDPKSWKYKRQFYTQAMMTPSFNYQAVEWTNELWNEMESCWNNLGENYELDLIKWMHRFSNEIIFRISTGVKNDTVVSYYKNIAHENNIIVLNEKEREKVEESENFIQSIDTFFKGIVYFVIFNRFMRHYIPFIRGKVKGLLKNRDYLYNKVYEIIKKRRIEIENTPLDQPLRHDMLTSHITANTKRDINPVKHADDDLLRPMTDEEIFGSIIDSMGAGTITTANFFCFIVYYLGRYPEVKQRFQKELDEVLGTKSITYSDLDKLQYCDAIIKEVNRNCPLSFSIGRVNNEKDIVGGFNWPERTSFSIFYYATMRRKDYWTDPEKFDPDRFYKIDESDKYLLEKKYAKNSFTMFGGGIRICPGRKLAMIKLKCLLASIYRKYDLELADMNAPLKSSSSVITICKELIVKFKPRKF</sequence>
<dbReference type="AlphaFoldDB" id="A0A015JSE8"/>
<keyword evidence="5 6" id="KW-0349">Heme</keyword>
<dbReference type="InterPro" id="IPR017972">
    <property type="entry name" value="Cyt_P450_CS"/>
</dbReference>
<evidence type="ECO:0000256" key="2">
    <source>
        <dbReference type="ARBA" id="ARBA00010617"/>
    </source>
</evidence>
<evidence type="ECO:0000313" key="8">
    <source>
        <dbReference type="EMBL" id="EXX57969.1"/>
    </source>
</evidence>
<dbReference type="OrthoDB" id="2789670at2759"/>
<evidence type="ECO:0000256" key="5">
    <source>
        <dbReference type="PIRSR" id="PIRSR602401-1"/>
    </source>
</evidence>
<dbReference type="InterPro" id="IPR001128">
    <property type="entry name" value="Cyt_P450"/>
</dbReference>
<reference evidence="8 9" key="1">
    <citation type="submission" date="2014-02" db="EMBL/GenBank/DDBJ databases">
        <title>Single nucleus genome sequencing reveals high similarity among nuclei of an endomycorrhizal fungus.</title>
        <authorList>
            <person name="Lin K."/>
            <person name="Geurts R."/>
            <person name="Zhang Z."/>
            <person name="Limpens E."/>
            <person name="Saunders D.G."/>
            <person name="Mu D."/>
            <person name="Pang E."/>
            <person name="Cao H."/>
            <person name="Cha H."/>
            <person name="Lin T."/>
            <person name="Zhou Q."/>
            <person name="Shang Y."/>
            <person name="Li Y."/>
            <person name="Ivanov S."/>
            <person name="Sharma T."/>
            <person name="Velzen R.V."/>
            <person name="Ruijter N.D."/>
            <person name="Aanen D.K."/>
            <person name="Win J."/>
            <person name="Kamoun S."/>
            <person name="Bisseling T."/>
            <person name="Huang S."/>
        </authorList>
    </citation>
    <scope>NUCLEOTIDE SEQUENCE [LARGE SCALE GENOMIC DNA]</scope>
    <source>
        <strain evidence="9">DAOM197198w</strain>
    </source>
</reference>
<dbReference type="GO" id="GO:0020037">
    <property type="term" value="F:heme binding"/>
    <property type="evidence" value="ECO:0007669"/>
    <property type="project" value="InterPro"/>
</dbReference>
<dbReference type="OMA" id="WVHAKSH"/>
<evidence type="ECO:0000313" key="9">
    <source>
        <dbReference type="Proteomes" id="UP000022910"/>
    </source>
</evidence>
<keyword evidence="6" id="KW-0503">Monooxygenase</keyword>
<dbReference type="HOGENOM" id="CLU_001570_12_0_1"/>
<dbReference type="InterPro" id="IPR050121">
    <property type="entry name" value="Cytochrome_P450_monoxygenase"/>
</dbReference>
<keyword evidence="7" id="KW-0812">Transmembrane</keyword>